<comment type="caution">
    <text evidence="2">The sequence shown here is derived from an EMBL/GenBank/DDBJ whole genome shotgun (WGS) entry which is preliminary data.</text>
</comment>
<organism evidence="2 3">
    <name type="scientific">Cellulomonas algicola</name>
    <dbReference type="NCBI Taxonomy" id="2071633"/>
    <lineage>
        <taxon>Bacteria</taxon>
        <taxon>Bacillati</taxon>
        <taxon>Actinomycetota</taxon>
        <taxon>Actinomycetes</taxon>
        <taxon>Micrococcales</taxon>
        <taxon>Cellulomonadaceae</taxon>
        <taxon>Cellulomonas</taxon>
    </lineage>
</organism>
<dbReference type="AlphaFoldDB" id="A0A401V122"/>
<dbReference type="Gene3D" id="3.40.50.1820">
    <property type="entry name" value="alpha/beta hydrolase"/>
    <property type="match status" value="1"/>
</dbReference>
<dbReference type="Proteomes" id="UP000288246">
    <property type="component" value="Unassembled WGS sequence"/>
</dbReference>
<dbReference type="PRINTS" id="PR00111">
    <property type="entry name" value="ABHYDROLASE"/>
</dbReference>
<name>A0A401V122_9CELL</name>
<dbReference type="InterPro" id="IPR029058">
    <property type="entry name" value="AB_hydrolase_fold"/>
</dbReference>
<accession>A0A401V122</accession>
<evidence type="ECO:0000313" key="3">
    <source>
        <dbReference type="Proteomes" id="UP000288246"/>
    </source>
</evidence>
<evidence type="ECO:0000313" key="2">
    <source>
        <dbReference type="EMBL" id="GCD20607.1"/>
    </source>
</evidence>
<dbReference type="EMBL" id="BHYL01000171">
    <property type="protein sequence ID" value="GCD20607.1"/>
    <property type="molecule type" value="Genomic_DNA"/>
</dbReference>
<sequence>MVDLAAGWTERTVRVDGRRVLVRCGPHVEGAVPILHVHGFAISGTSLLPTAERLAHRAWNVVPDLPGYGRSESPPSTLGIPALADAVLEVLDALELEQVVLVGNSMGCPVVLEVAHVAPERVHRAVLASPAGGMYNQPFVRGLWQLLKDAGRESPAMARTAVPDYLRFGPVNTLRLFDELVRFPSQERILRLDVPALAVIGSRDPMMPPPWRVFEVARLAPDHVTLAVIVGAAHAMNFSHPGELAHVIGAWLDDVPIVDDPDEPGESRVLQVPRD</sequence>
<dbReference type="InterPro" id="IPR050228">
    <property type="entry name" value="Carboxylesterase_BioH"/>
</dbReference>
<dbReference type="Pfam" id="PF12697">
    <property type="entry name" value="Abhydrolase_6"/>
    <property type="match status" value="1"/>
</dbReference>
<dbReference type="PANTHER" id="PTHR43194:SF5">
    <property type="entry name" value="PIMELOYL-[ACYL-CARRIER PROTEIN] METHYL ESTER ESTERASE"/>
    <property type="match status" value="1"/>
</dbReference>
<keyword evidence="2" id="KW-0378">Hydrolase</keyword>
<reference evidence="2 3" key="1">
    <citation type="submission" date="2018-11" db="EMBL/GenBank/DDBJ databases">
        <title>Draft genome sequence of Cellulomonas takizawaensis strain TKZ-21.</title>
        <authorList>
            <person name="Yamamura H."/>
            <person name="Hayashi T."/>
            <person name="Hamada M."/>
            <person name="Serisawa Y."/>
            <person name="Matsuyama K."/>
            <person name="Nakagawa Y."/>
            <person name="Otoguro M."/>
            <person name="Yanagida F."/>
            <person name="Hayakawa M."/>
        </authorList>
    </citation>
    <scope>NUCLEOTIDE SEQUENCE [LARGE SCALE GENOMIC DNA]</scope>
    <source>
        <strain evidence="2 3">TKZ-21</strain>
    </source>
</reference>
<dbReference type="SUPFAM" id="SSF53474">
    <property type="entry name" value="alpha/beta-Hydrolases"/>
    <property type="match status" value="1"/>
</dbReference>
<evidence type="ECO:0000259" key="1">
    <source>
        <dbReference type="Pfam" id="PF12697"/>
    </source>
</evidence>
<dbReference type="RefSeq" id="WP_124343112.1">
    <property type="nucleotide sequence ID" value="NZ_BHYL01000171.1"/>
</dbReference>
<dbReference type="OrthoDB" id="27092at2"/>
<dbReference type="GO" id="GO:0016787">
    <property type="term" value="F:hydrolase activity"/>
    <property type="evidence" value="ECO:0007669"/>
    <property type="project" value="UniProtKB-KW"/>
</dbReference>
<keyword evidence="3" id="KW-1185">Reference proteome</keyword>
<feature type="domain" description="AB hydrolase-1" evidence="1">
    <location>
        <begin position="34"/>
        <end position="246"/>
    </location>
</feature>
<protein>
    <submittedName>
        <fullName evidence="2">Alpha/beta hydrolase</fullName>
    </submittedName>
</protein>
<gene>
    <name evidence="2" type="ORF">CTKZ_21690</name>
</gene>
<proteinExistence type="predicted"/>
<dbReference type="InterPro" id="IPR000073">
    <property type="entry name" value="AB_hydrolase_1"/>
</dbReference>
<dbReference type="PANTHER" id="PTHR43194">
    <property type="entry name" value="HYDROLASE ALPHA/BETA FOLD FAMILY"/>
    <property type="match status" value="1"/>
</dbReference>